<name>A0A2P5B9P3_PARAD</name>
<gene>
    <name evidence="2" type="ORF">PanWU01x14_258700</name>
</gene>
<comment type="caution">
    <text evidence="2">The sequence shown here is derived from an EMBL/GenBank/DDBJ whole genome shotgun (WGS) entry which is preliminary data.</text>
</comment>
<evidence type="ECO:0000313" key="3">
    <source>
        <dbReference type="Proteomes" id="UP000237105"/>
    </source>
</evidence>
<dbReference type="AlphaFoldDB" id="A0A2P5B9P3"/>
<dbReference type="EMBL" id="JXTB01000329">
    <property type="protein sequence ID" value="PON45507.1"/>
    <property type="molecule type" value="Genomic_DNA"/>
</dbReference>
<feature type="region of interest" description="Disordered" evidence="1">
    <location>
        <begin position="70"/>
        <end position="92"/>
    </location>
</feature>
<dbReference type="OrthoDB" id="1748993at2759"/>
<evidence type="ECO:0000313" key="2">
    <source>
        <dbReference type="EMBL" id="PON45507.1"/>
    </source>
</evidence>
<accession>A0A2P5B9P3</accession>
<keyword evidence="3" id="KW-1185">Reference proteome</keyword>
<evidence type="ECO:0000256" key="1">
    <source>
        <dbReference type="SAM" id="MobiDB-lite"/>
    </source>
</evidence>
<sequence length="241" mass="27515">MPKSYIGYGIDFWMLGGGGKESANSFCEIAYEAVLGLRDEVAEVRRDNACLEELLAIEARSGRREDFDEEVQQEFGGQPPMEIPAPSRSRMQGEQQSQTRLFRARAALDRRHQESLLGTLPNWKPEMMAELSKRLGAHHSQTLDDLVEQTVQGINRTAFTDWIQMKPKPKDFTTLTFRPFEGKIDPLDHIYHFQQKMALETRDEAVTYKVFSTTLAGPPLLWFRQLLENSINGLKTFANCS</sequence>
<evidence type="ECO:0008006" key="4">
    <source>
        <dbReference type="Google" id="ProtNLM"/>
    </source>
</evidence>
<organism evidence="2 3">
    <name type="scientific">Parasponia andersonii</name>
    <name type="common">Sponia andersonii</name>
    <dbReference type="NCBI Taxonomy" id="3476"/>
    <lineage>
        <taxon>Eukaryota</taxon>
        <taxon>Viridiplantae</taxon>
        <taxon>Streptophyta</taxon>
        <taxon>Embryophyta</taxon>
        <taxon>Tracheophyta</taxon>
        <taxon>Spermatophyta</taxon>
        <taxon>Magnoliopsida</taxon>
        <taxon>eudicotyledons</taxon>
        <taxon>Gunneridae</taxon>
        <taxon>Pentapetalae</taxon>
        <taxon>rosids</taxon>
        <taxon>fabids</taxon>
        <taxon>Rosales</taxon>
        <taxon>Cannabaceae</taxon>
        <taxon>Parasponia</taxon>
    </lineage>
</organism>
<reference evidence="3" key="1">
    <citation type="submission" date="2016-06" db="EMBL/GenBank/DDBJ databases">
        <title>Parallel loss of symbiosis genes in relatives of nitrogen-fixing non-legume Parasponia.</title>
        <authorList>
            <person name="Van Velzen R."/>
            <person name="Holmer R."/>
            <person name="Bu F."/>
            <person name="Rutten L."/>
            <person name="Van Zeijl A."/>
            <person name="Liu W."/>
            <person name="Santuari L."/>
            <person name="Cao Q."/>
            <person name="Sharma T."/>
            <person name="Shen D."/>
            <person name="Roswanjaya Y."/>
            <person name="Wardhani T."/>
            <person name="Kalhor M.S."/>
            <person name="Jansen J."/>
            <person name="Van den Hoogen J."/>
            <person name="Gungor B."/>
            <person name="Hartog M."/>
            <person name="Hontelez J."/>
            <person name="Verver J."/>
            <person name="Yang W.-C."/>
            <person name="Schijlen E."/>
            <person name="Repin R."/>
            <person name="Schilthuizen M."/>
            <person name="Schranz E."/>
            <person name="Heidstra R."/>
            <person name="Miyata K."/>
            <person name="Fedorova E."/>
            <person name="Kohlen W."/>
            <person name="Bisseling T."/>
            <person name="Smit S."/>
            <person name="Geurts R."/>
        </authorList>
    </citation>
    <scope>NUCLEOTIDE SEQUENCE [LARGE SCALE GENOMIC DNA]</scope>
    <source>
        <strain evidence="3">cv. WU1-14</strain>
    </source>
</reference>
<proteinExistence type="predicted"/>
<protein>
    <recommendedName>
        <fullName evidence="4">Retrotransposon gag domain-containing protein</fullName>
    </recommendedName>
</protein>
<dbReference type="Proteomes" id="UP000237105">
    <property type="component" value="Unassembled WGS sequence"/>
</dbReference>